<keyword evidence="2" id="KW-1185">Reference proteome</keyword>
<name>A0ACA9L3N6_9GLOM</name>
<dbReference type="EMBL" id="CAJVPM010003784">
    <property type="protein sequence ID" value="CAG8505797.1"/>
    <property type="molecule type" value="Genomic_DNA"/>
</dbReference>
<organism evidence="1 2">
    <name type="scientific">Scutellospora calospora</name>
    <dbReference type="NCBI Taxonomy" id="85575"/>
    <lineage>
        <taxon>Eukaryota</taxon>
        <taxon>Fungi</taxon>
        <taxon>Fungi incertae sedis</taxon>
        <taxon>Mucoromycota</taxon>
        <taxon>Glomeromycotina</taxon>
        <taxon>Glomeromycetes</taxon>
        <taxon>Diversisporales</taxon>
        <taxon>Gigasporaceae</taxon>
        <taxon>Scutellospora</taxon>
    </lineage>
</organism>
<dbReference type="Proteomes" id="UP000789860">
    <property type="component" value="Unassembled WGS sequence"/>
</dbReference>
<reference evidence="1" key="1">
    <citation type="submission" date="2021-06" db="EMBL/GenBank/DDBJ databases">
        <authorList>
            <person name="Kallberg Y."/>
            <person name="Tangrot J."/>
            <person name="Rosling A."/>
        </authorList>
    </citation>
    <scope>NUCLEOTIDE SEQUENCE</scope>
    <source>
        <strain evidence="1">AU212A</strain>
    </source>
</reference>
<accession>A0ACA9L3N6</accession>
<gene>
    <name evidence="1" type="ORF">SCALOS_LOCUS3444</name>
</gene>
<feature type="non-terminal residue" evidence="1">
    <location>
        <position position="60"/>
    </location>
</feature>
<protein>
    <submittedName>
        <fullName evidence="1">8774_t:CDS:1</fullName>
    </submittedName>
</protein>
<comment type="caution">
    <text evidence="1">The sequence shown here is derived from an EMBL/GenBank/DDBJ whole genome shotgun (WGS) entry which is preliminary data.</text>
</comment>
<evidence type="ECO:0000313" key="2">
    <source>
        <dbReference type="Proteomes" id="UP000789860"/>
    </source>
</evidence>
<sequence>MEEIVSSTTAQIPSSFALPLPTQGKRWTGFYRSILKKAKIDISQKKTKYIQKVKEKSLIP</sequence>
<evidence type="ECO:0000313" key="1">
    <source>
        <dbReference type="EMBL" id="CAG8505797.1"/>
    </source>
</evidence>
<proteinExistence type="predicted"/>